<comment type="caution">
    <text evidence="4">The sequence shown here is derived from an EMBL/GenBank/DDBJ whole genome shotgun (WGS) entry which is preliminary data.</text>
</comment>
<protein>
    <submittedName>
        <fullName evidence="4">Kinase-like domain-containing protein</fullName>
    </submittedName>
</protein>
<feature type="region of interest" description="Disordered" evidence="2">
    <location>
        <begin position="277"/>
        <end position="308"/>
    </location>
</feature>
<dbReference type="SUPFAM" id="SSF56112">
    <property type="entry name" value="Protein kinase-like (PK-like)"/>
    <property type="match status" value="1"/>
</dbReference>
<dbReference type="Gene3D" id="3.30.200.20">
    <property type="entry name" value="Phosphorylase Kinase, domain 1"/>
    <property type="match status" value="1"/>
</dbReference>
<feature type="domain" description="Protein kinase" evidence="3">
    <location>
        <begin position="365"/>
        <end position="565"/>
    </location>
</feature>
<dbReference type="RefSeq" id="XP_060336707.1">
    <property type="nucleotide sequence ID" value="XM_060483493.1"/>
</dbReference>
<dbReference type="GeneID" id="85367041"/>
<reference evidence="4" key="1">
    <citation type="submission" date="2023-06" db="EMBL/GenBank/DDBJ databases">
        <authorList>
            <consortium name="Lawrence Berkeley National Laboratory"/>
            <person name="Ahrendt S."/>
            <person name="Sahu N."/>
            <person name="Indic B."/>
            <person name="Wong-Bajracharya J."/>
            <person name="Merenyi Z."/>
            <person name="Ke H.-M."/>
            <person name="Monk M."/>
            <person name="Kocsube S."/>
            <person name="Drula E."/>
            <person name="Lipzen A."/>
            <person name="Balint B."/>
            <person name="Henrissat B."/>
            <person name="Andreopoulos B."/>
            <person name="Martin F.M."/>
            <person name="Harder C.B."/>
            <person name="Rigling D."/>
            <person name="Ford K.L."/>
            <person name="Foster G.D."/>
            <person name="Pangilinan J."/>
            <person name="Papanicolaou A."/>
            <person name="Barry K."/>
            <person name="LaButti K."/>
            <person name="Viragh M."/>
            <person name="Koriabine M."/>
            <person name="Yan M."/>
            <person name="Riley R."/>
            <person name="Champramary S."/>
            <person name="Plett K.L."/>
            <person name="Tsai I.J."/>
            <person name="Slot J."/>
            <person name="Sipos G."/>
            <person name="Plett J."/>
            <person name="Nagy L.G."/>
            <person name="Grigoriev I.V."/>
        </authorList>
    </citation>
    <scope>NUCLEOTIDE SEQUENCE</scope>
    <source>
        <strain evidence="4">CCBAS 213</strain>
    </source>
</reference>
<dbReference type="InterPro" id="IPR000719">
    <property type="entry name" value="Prot_kinase_dom"/>
</dbReference>
<dbReference type="GO" id="GO:0005524">
    <property type="term" value="F:ATP binding"/>
    <property type="evidence" value="ECO:0007669"/>
    <property type="project" value="UniProtKB-UniRule"/>
</dbReference>
<dbReference type="Proteomes" id="UP001175211">
    <property type="component" value="Unassembled WGS sequence"/>
</dbReference>
<proteinExistence type="predicted"/>
<keyword evidence="4" id="KW-0418">Kinase</keyword>
<accession>A0AA39NHR5</accession>
<evidence type="ECO:0000313" key="5">
    <source>
        <dbReference type="Proteomes" id="UP001175211"/>
    </source>
</evidence>
<dbReference type="PROSITE" id="PS00107">
    <property type="entry name" value="PROTEIN_KINASE_ATP"/>
    <property type="match status" value="1"/>
</dbReference>
<evidence type="ECO:0000256" key="1">
    <source>
        <dbReference type="PROSITE-ProRule" id="PRU10141"/>
    </source>
</evidence>
<dbReference type="Pfam" id="PF00069">
    <property type="entry name" value="Pkinase"/>
    <property type="match status" value="1"/>
</dbReference>
<organism evidence="4 5">
    <name type="scientific">Armillaria tabescens</name>
    <name type="common">Ringless honey mushroom</name>
    <name type="synonym">Agaricus tabescens</name>
    <dbReference type="NCBI Taxonomy" id="1929756"/>
    <lineage>
        <taxon>Eukaryota</taxon>
        <taxon>Fungi</taxon>
        <taxon>Dikarya</taxon>
        <taxon>Basidiomycota</taxon>
        <taxon>Agaricomycotina</taxon>
        <taxon>Agaricomycetes</taxon>
        <taxon>Agaricomycetidae</taxon>
        <taxon>Agaricales</taxon>
        <taxon>Marasmiineae</taxon>
        <taxon>Physalacriaceae</taxon>
        <taxon>Desarmillaria</taxon>
    </lineage>
</organism>
<keyword evidence="1" id="KW-0067">ATP-binding</keyword>
<dbReference type="PROSITE" id="PS50011">
    <property type="entry name" value="PROTEIN_KINASE_DOM"/>
    <property type="match status" value="1"/>
</dbReference>
<sequence>MTLFKDYLEQKAKFYSPDPVGSAGEIAIDVTPFEVALLSEDWKPVAGWRDRDMVDALLSALDRYLQDRPLPVLEEQLDFAFQPMRDRYGSDTAWRQNTNETQARRMVYHGAISALNDVMEALDLAVNILEDLPPPNTAFHSKVDYAIYRGRRKICVDVKSWSVMIDALSMLERPSFHIELVPGRDSAKKIINNACLYMASHKANWLALTCHHKWIFLRLHNRPANGTQGPYITYSSVEEQPNNTKPFRALLAMMLAAEEGLEIESKADLSVPLLSIEEEDKEDSNKPQVDPDENTSGAYHRWGKAPRQRLLRTQSNKDSENQPNQSADIMISWTQRQAPVTKWFSFSSVDKSGPYLSLGQGPVQLRLQRLLGHGSTGVVYEAKRDASGNDETTDSQSYALKVVRKGEREEEEGALKRMYNESSAYRVIEQARKNGKIGAVVPRCYGLFESQHMLLLVLDCEGMALDPQDWTSMAQRDKVQIFNMISALHRIGIEHCDLEPRNIVRTADGSYKIIDLSSSSFHDCPGIKELPWYTRGGEQCYELKYMYKELIGKRPLHVHGVTDVY</sequence>
<dbReference type="GO" id="GO:0004672">
    <property type="term" value="F:protein kinase activity"/>
    <property type="evidence" value="ECO:0007669"/>
    <property type="project" value="InterPro"/>
</dbReference>
<dbReference type="InterPro" id="IPR011009">
    <property type="entry name" value="Kinase-like_dom_sf"/>
</dbReference>
<dbReference type="EMBL" id="JAUEPS010000004">
    <property type="protein sequence ID" value="KAK0465880.1"/>
    <property type="molecule type" value="Genomic_DNA"/>
</dbReference>
<evidence type="ECO:0000259" key="3">
    <source>
        <dbReference type="PROSITE" id="PS50011"/>
    </source>
</evidence>
<keyword evidence="4" id="KW-0808">Transferase</keyword>
<keyword evidence="5" id="KW-1185">Reference proteome</keyword>
<dbReference type="InterPro" id="IPR017441">
    <property type="entry name" value="Protein_kinase_ATP_BS"/>
</dbReference>
<dbReference type="Gene3D" id="1.10.510.10">
    <property type="entry name" value="Transferase(Phosphotransferase) domain 1"/>
    <property type="match status" value="1"/>
</dbReference>
<dbReference type="AlphaFoldDB" id="A0AA39NHR5"/>
<feature type="binding site" evidence="1">
    <location>
        <position position="401"/>
    </location>
    <ligand>
        <name>ATP</name>
        <dbReference type="ChEBI" id="CHEBI:30616"/>
    </ligand>
</feature>
<name>A0AA39NHR5_ARMTA</name>
<evidence type="ECO:0000313" key="4">
    <source>
        <dbReference type="EMBL" id="KAK0465880.1"/>
    </source>
</evidence>
<gene>
    <name evidence="4" type="ORF">EV420DRAFT_798930</name>
</gene>
<keyword evidence="1" id="KW-0547">Nucleotide-binding</keyword>
<evidence type="ECO:0000256" key="2">
    <source>
        <dbReference type="SAM" id="MobiDB-lite"/>
    </source>
</evidence>